<evidence type="ECO:0000256" key="8">
    <source>
        <dbReference type="ARBA" id="ARBA00022840"/>
    </source>
</evidence>
<evidence type="ECO:0000256" key="3">
    <source>
        <dbReference type="ARBA" id="ARBA00022553"/>
    </source>
</evidence>
<keyword evidence="10" id="KW-0902">Two-component regulatory system</keyword>
<proteinExistence type="predicted"/>
<keyword evidence="2" id="KW-1003">Cell membrane</keyword>
<evidence type="ECO:0000256" key="9">
    <source>
        <dbReference type="ARBA" id="ARBA00022989"/>
    </source>
</evidence>
<evidence type="ECO:0000256" key="7">
    <source>
        <dbReference type="ARBA" id="ARBA00022777"/>
    </source>
</evidence>
<organism evidence="15 16">
    <name type="scientific">Gracilibacillus kekensis</name>
    <dbReference type="NCBI Taxonomy" id="1027249"/>
    <lineage>
        <taxon>Bacteria</taxon>
        <taxon>Bacillati</taxon>
        <taxon>Bacillota</taxon>
        <taxon>Bacilli</taxon>
        <taxon>Bacillales</taxon>
        <taxon>Bacillaceae</taxon>
        <taxon>Gracilibacillus</taxon>
    </lineage>
</organism>
<dbReference type="PANTHER" id="PTHR34220">
    <property type="entry name" value="SENSOR HISTIDINE KINASE YPDA"/>
    <property type="match status" value="1"/>
</dbReference>
<keyword evidence="4" id="KW-0808">Transferase</keyword>
<keyword evidence="8" id="KW-0067">ATP-binding</keyword>
<evidence type="ECO:0000256" key="12">
    <source>
        <dbReference type="SAM" id="Phobius"/>
    </source>
</evidence>
<dbReference type="GO" id="GO:0000155">
    <property type="term" value="F:phosphorelay sensor kinase activity"/>
    <property type="evidence" value="ECO:0007669"/>
    <property type="project" value="InterPro"/>
</dbReference>
<dbReference type="InterPro" id="IPR010559">
    <property type="entry name" value="Sig_transdc_His_kin_internal"/>
</dbReference>
<evidence type="ECO:0000313" key="16">
    <source>
        <dbReference type="Proteomes" id="UP000184184"/>
    </source>
</evidence>
<evidence type="ECO:0000256" key="5">
    <source>
        <dbReference type="ARBA" id="ARBA00022692"/>
    </source>
</evidence>
<keyword evidence="16" id="KW-1185">Reference proteome</keyword>
<evidence type="ECO:0000256" key="10">
    <source>
        <dbReference type="ARBA" id="ARBA00023012"/>
    </source>
</evidence>
<reference evidence="15 16" key="1">
    <citation type="submission" date="2016-11" db="EMBL/GenBank/DDBJ databases">
        <authorList>
            <person name="Jaros S."/>
            <person name="Januszkiewicz K."/>
            <person name="Wedrychowicz H."/>
        </authorList>
    </citation>
    <scope>NUCLEOTIDE SEQUENCE [LARGE SCALE GENOMIC DNA]</scope>
    <source>
        <strain evidence="15 16">CGMCC 1.10681</strain>
    </source>
</reference>
<dbReference type="Pfam" id="PF02518">
    <property type="entry name" value="HATPase_c"/>
    <property type="match status" value="1"/>
</dbReference>
<keyword evidence="5 12" id="KW-0812">Transmembrane</keyword>
<evidence type="ECO:0000256" key="11">
    <source>
        <dbReference type="ARBA" id="ARBA00023136"/>
    </source>
</evidence>
<dbReference type="InterPro" id="IPR050640">
    <property type="entry name" value="Bact_2-comp_sensor_kinase"/>
</dbReference>
<gene>
    <name evidence="15" type="ORF">SAMN05216179_2578</name>
</gene>
<dbReference type="GO" id="GO:0005524">
    <property type="term" value="F:ATP binding"/>
    <property type="evidence" value="ECO:0007669"/>
    <property type="project" value="UniProtKB-KW"/>
</dbReference>
<name>A0A1M7PXU1_9BACI</name>
<feature type="domain" description="Histidine kinase/HSP90-like ATPase" evidence="13">
    <location>
        <begin position="481"/>
        <end position="584"/>
    </location>
</feature>
<dbReference type="STRING" id="1027249.SAMN05216179_2578"/>
<evidence type="ECO:0000256" key="2">
    <source>
        <dbReference type="ARBA" id="ARBA00022475"/>
    </source>
</evidence>
<keyword evidence="9 12" id="KW-1133">Transmembrane helix</keyword>
<sequence length="590" mass="69332">MNNKILFKNMVLFLFPLLIPVFILGSFAIIITDKYMKESITNNNLNTLQQLEQQTNIVLNEMHLLHLDYNWNPQIILSLQNILDSDYLTLEQKRNLEYGRGTLRRKDIATDYIHSIYVYYMNDKNRVLTSSSGVRDIDTMYDQDWYKEFNTNSTNEELWIETREIAPYEFVKPVPVITIYKNVFKTNASNAEGLIVLNISQDFFKNLISELNHYHNQSIFVVDENNNKLYGNAASDDIEFNDLSPTNEQDTYELTINNKNYIVNQLHSTEHHLKYYSVTEKNIIYFLPNQLRLLTLAFVVLSLILGAATIYYLSRKNARHVSDIIKILNTTNQNEKELIRNVSFKDNEYQMIVRRILKNYIAQNNLEKELNNKQYQLQSAELLALQNQINPHFLSNTLAIIYWRAMALTGKPNKVTKMLETLTDILNFSLRIKHHTVTLEEEIENTKNYLEILAIRSDKYFDVEWDYSPDLKQIEVLKFLLQPIIENSLQHGFDYESDTDCLHLRIKIRLDHDIIRFTVIDNGQGIDPARLHDLQNIINKTGYTTDHIGLTNIQKRLSLIYNNDYKFIIRSKKSWGTIIIIEHPIHSTIK</sequence>
<dbReference type="RefSeq" id="WP_073202252.1">
    <property type="nucleotide sequence ID" value="NZ_FRCZ01000005.1"/>
</dbReference>
<keyword evidence="11 12" id="KW-0472">Membrane</keyword>
<evidence type="ECO:0000256" key="1">
    <source>
        <dbReference type="ARBA" id="ARBA00004651"/>
    </source>
</evidence>
<keyword evidence="3" id="KW-0597">Phosphoprotein</keyword>
<keyword evidence="6" id="KW-0547">Nucleotide-binding</keyword>
<feature type="domain" description="Signal transduction histidine kinase internal region" evidence="14">
    <location>
        <begin position="380"/>
        <end position="459"/>
    </location>
</feature>
<keyword evidence="7 15" id="KW-0418">Kinase</keyword>
<dbReference type="Pfam" id="PF06580">
    <property type="entry name" value="His_kinase"/>
    <property type="match status" value="1"/>
</dbReference>
<dbReference type="InterPro" id="IPR036890">
    <property type="entry name" value="HATPase_C_sf"/>
</dbReference>
<dbReference type="InterPro" id="IPR003594">
    <property type="entry name" value="HATPase_dom"/>
</dbReference>
<dbReference type="SUPFAM" id="SSF55874">
    <property type="entry name" value="ATPase domain of HSP90 chaperone/DNA topoisomerase II/histidine kinase"/>
    <property type="match status" value="1"/>
</dbReference>
<dbReference type="Gene3D" id="3.30.565.10">
    <property type="entry name" value="Histidine kinase-like ATPase, C-terminal domain"/>
    <property type="match status" value="1"/>
</dbReference>
<comment type="subcellular location">
    <subcellularLocation>
        <location evidence="1">Cell membrane</location>
        <topology evidence="1">Multi-pass membrane protein</topology>
    </subcellularLocation>
</comment>
<dbReference type="GO" id="GO:0005886">
    <property type="term" value="C:plasma membrane"/>
    <property type="evidence" value="ECO:0007669"/>
    <property type="project" value="UniProtKB-SubCell"/>
</dbReference>
<evidence type="ECO:0000259" key="13">
    <source>
        <dbReference type="Pfam" id="PF02518"/>
    </source>
</evidence>
<dbReference type="PANTHER" id="PTHR34220:SF11">
    <property type="entry name" value="SENSOR PROTEIN KINASE HPTS"/>
    <property type="match status" value="1"/>
</dbReference>
<evidence type="ECO:0000256" key="6">
    <source>
        <dbReference type="ARBA" id="ARBA00022741"/>
    </source>
</evidence>
<dbReference type="Proteomes" id="UP000184184">
    <property type="component" value="Unassembled WGS sequence"/>
</dbReference>
<dbReference type="AlphaFoldDB" id="A0A1M7PXU1"/>
<evidence type="ECO:0000259" key="14">
    <source>
        <dbReference type="Pfam" id="PF06580"/>
    </source>
</evidence>
<dbReference type="EMBL" id="FRCZ01000005">
    <property type="protein sequence ID" value="SHN22580.1"/>
    <property type="molecule type" value="Genomic_DNA"/>
</dbReference>
<feature type="transmembrane region" description="Helical" evidence="12">
    <location>
        <begin position="293"/>
        <end position="313"/>
    </location>
</feature>
<dbReference type="OrthoDB" id="1729609at2"/>
<evidence type="ECO:0000256" key="4">
    <source>
        <dbReference type="ARBA" id="ARBA00022679"/>
    </source>
</evidence>
<accession>A0A1M7PXU1</accession>
<evidence type="ECO:0000313" key="15">
    <source>
        <dbReference type="EMBL" id="SHN22580.1"/>
    </source>
</evidence>
<protein>
    <submittedName>
        <fullName evidence="15">Two-component system, sensor histidine kinase YesM</fullName>
    </submittedName>
</protein>